<evidence type="ECO:0000313" key="3">
    <source>
        <dbReference type="Proteomes" id="UP000295192"/>
    </source>
</evidence>
<proteinExistence type="predicted"/>
<dbReference type="AlphaFoldDB" id="A0A484BKE0"/>
<protein>
    <submittedName>
        <fullName evidence="2">Uncharacterized protein</fullName>
    </submittedName>
</protein>
<dbReference type="EMBL" id="LSRL02000032">
    <property type="protein sequence ID" value="TDG48510.1"/>
    <property type="molecule type" value="Genomic_DNA"/>
</dbReference>
<accession>A0A484BKE0</accession>
<comment type="caution">
    <text evidence="2">The sequence shown here is derived from an EMBL/GenBank/DDBJ whole genome shotgun (WGS) entry which is preliminary data.</text>
</comment>
<feature type="region of interest" description="Disordered" evidence="1">
    <location>
        <begin position="1"/>
        <end position="23"/>
    </location>
</feature>
<reference evidence="2 3" key="1">
    <citation type="journal article" date="2019" name="J. Hered.">
        <title>An Improved Genome Assembly for Drosophila navojoa, the Basal Species in the mojavensis Cluster.</title>
        <authorList>
            <person name="Vanderlinde T."/>
            <person name="Dupim E.G."/>
            <person name="Nazario-Yepiz N.O."/>
            <person name="Carvalho A.B."/>
        </authorList>
    </citation>
    <scope>NUCLEOTIDE SEQUENCE [LARGE SCALE GENOMIC DNA]</scope>
    <source>
        <strain evidence="2">Navoj_Jal97</strain>
        <tissue evidence="2">Whole organism</tissue>
    </source>
</reference>
<sequence length="106" mass="11402">MKLGAESGDAALAERDLPMLTESSKMLRGRIAPLESSKTWQQQPQQQLELETLRRKLPALVEVLRNGSAARKSSTKPASGPSRVEAGIPLSQVPSRGSPDLISVRG</sequence>
<name>A0A484BKE0_DRONA</name>
<evidence type="ECO:0000256" key="1">
    <source>
        <dbReference type="SAM" id="MobiDB-lite"/>
    </source>
</evidence>
<keyword evidence="3" id="KW-1185">Reference proteome</keyword>
<feature type="region of interest" description="Disordered" evidence="1">
    <location>
        <begin position="66"/>
        <end position="106"/>
    </location>
</feature>
<dbReference type="Proteomes" id="UP000295192">
    <property type="component" value="Unassembled WGS sequence"/>
</dbReference>
<organism evidence="2 3">
    <name type="scientific">Drosophila navojoa</name>
    <name type="common">Fruit fly</name>
    <dbReference type="NCBI Taxonomy" id="7232"/>
    <lineage>
        <taxon>Eukaryota</taxon>
        <taxon>Metazoa</taxon>
        <taxon>Ecdysozoa</taxon>
        <taxon>Arthropoda</taxon>
        <taxon>Hexapoda</taxon>
        <taxon>Insecta</taxon>
        <taxon>Pterygota</taxon>
        <taxon>Neoptera</taxon>
        <taxon>Endopterygota</taxon>
        <taxon>Diptera</taxon>
        <taxon>Brachycera</taxon>
        <taxon>Muscomorpha</taxon>
        <taxon>Ephydroidea</taxon>
        <taxon>Drosophilidae</taxon>
        <taxon>Drosophila</taxon>
    </lineage>
</organism>
<gene>
    <name evidence="2" type="ORF">AWZ03_005054</name>
</gene>
<evidence type="ECO:0000313" key="2">
    <source>
        <dbReference type="EMBL" id="TDG48510.1"/>
    </source>
</evidence>